<protein>
    <recommendedName>
        <fullName evidence="3">THAP-type domain-containing protein</fullName>
    </recommendedName>
</protein>
<dbReference type="Proteomes" id="UP001242368">
    <property type="component" value="Unassembled WGS sequence"/>
</dbReference>
<sequence>MGNICYRCNCERKQVEVPQIDDFFIRQTFSYIKDHNAWIKNSQIIDFNGKILVFKFKGNFIISIII</sequence>
<gene>
    <name evidence="1" type="ORF">QW060_19565</name>
</gene>
<comment type="caution">
    <text evidence="1">The sequence shown here is derived from an EMBL/GenBank/DDBJ whole genome shotgun (WGS) entry which is preliminary data.</text>
</comment>
<keyword evidence="2" id="KW-1185">Reference proteome</keyword>
<evidence type="ECO:0000313" key="1">
    <source>
        <dbReference type="EMBL" id="MDN3709225.1"/>
    </source>
</evidence>
<dbReference type="RefSeq" id="WP_290364968.1">
    <property type="nucleotide sequence ID" value="NZ_JAUFQU010000024.1"/>
</dbReference>
<evidence type="ECO:0008006" key="3">
    <source>
        <dbReference type="Google" id="ProtNLM"/>
    </source>
</evidence>
<dbReference type="EMBL" id="JAUFQU010000024">
    <property type="protein sequence ID" value="MDN3709225.1"/>
    <property type="molecule type" value="Genomic_DNA"/>
</dbReference>
<evidence type="ECO:0000313" key="2">
    <source>
        <dbReference type="Proteomes" id="UP001242368"/>
    </source>
</evidence>
<accession>A0ABT8D195</accession>
<proteinExistence type="predicted"/>
<organism evidence="1 2">
    <name type="scientific">Paenimyroides ceti</name>
    <dbReference type="NCBI Taxonomy" id="395087"/>
    <lineage>
        <taxon>Bacteria</taxon>
        <taxon>Pseudomonadati</taxon>
        <taxon>Bacteroidota</taxon>
        <taxon>Flavobacteriia</taxon>
        <taxon>Flavobacteriales</taxon>
        <taxon>Flavobacteriaceae</taxon>
        <taxon>Paenimyroides</taxon>
    </lineage>
</organism>
<name>A0ABT8D195_9FLAO</name>
<reference evidence="2" key="1">
    <citation type="journal article" date="2019" name="Int. J. Syst. Evol. Microbiol.">
        <title>The Global Catalogue of Microorganisms (GCM) 10K type strain sequencing project: providing services to taxonomists for standard genome sequencing and annotation.</title>
        <authorList>
            <consortium name="The Broad Institute Genomics Platform"/>
            <consortium name="The Broad Institute Genome Sequencing Center for Infectious Disease"/>
            <person name="Wu L."/>
            <person name="Ma J."/>
        </authorList>
    </citation>
    <scope>NUCLEOTIDE SEQUENCE [LARGE SCALE GENOMIC DNA]</scope>
    <source>
        <strain evidence="2">CECT 7184</strain>
    </source>
</reference>